<dbReference type="EMBL" id="MBFS01000796">
    <property type="protein sequence ID" value="PVV01797.1"/>
    <property type="molecule type" value="Genomic_DNA"/>
</dbReference>
<accession>A0A2T9ZB79</accession>
<dbReference type="Proteomes" id="UP000245609">
    <property type="component" value="Unassembled WGS sequence"/>
</dbReference>
<sequence length="186" mass="20612">MKRHEMLCRSQAADSTLIAPPPKGVCYDQGSPWTSTRSTRCLVQSKDQISIAKSAVYKSSRDYYEKPQISDLCFCVISKSGGSVQRRYYNYLSENLSHDSLFAINCLKSLLSSAKTVLDTRADKYALSASRSQMCESDTMRSVVSKHANTSESSSLGKSGNKVRLNKGKILKTKQFRGPRKIGGFS</sequence>
<comment type="caution">
    <text evidence="1">The sequence shown here is derived from an EMBL/GenBank/DDBJ whole genome shotgun (WGS) entry which is preliminary data.</text>
</comment>
<keyword evidence="2" id="KW-1185">Reference proteome</keyword>
<name>A0A2T9ZB79_9FUNG</name>
<evidence type="ECO:0000313" key="2">
    <source>
        <dbReference type="Proteomes" id="UP000245609"/>
    </source>
</evidence>
<gene>
    <name evidence="1" type="ORF">BB560_003773</name>
</gene>
<evidence type="ECO:0000313" key="1">
    <source>
        <dbReference type="EMBL" id="PVV01797.1"/>
    </source>
</evidence>
<reference evidence="1 2" key="1">
    <citation type="journal article" date="2018" name="MBio">
        <title>Comparative Genomics Reveals the Core Gene Toolbox for the Fungus-Insect Symbiosis.</title>
        <authorList>
            <person name="Wang Y."/>
            <person name="Stata M."/>
            <person name="Wang W."/>
            <person name="Stajich J.E."/>
            <person name="White M.M."/>
            <person name="Moncalvo J.M."/>
        </authorList>
    </citation>
    <scope>NUCLEOTIDE SEQUENCE [LARGE SCALE GENOMIC DNA]</scope>
    <source>
        <strain evidence="1 2">SC-DP-2</strain>
    </source>
</reference>
<organism evidence="1 2">
    <name type="scientific">Smittium megazygosporum</name>
    <dbReference type="NCBI Taxonomy" id="133381"/>
    <lineage>
        <taxon>Eukaryota</taxon>
        <taxon>Fungi</taxon>
        <taxon>Fungi incertae sedis</taxon>
        <taxon>Zoopagomycota</taxon>
        <taxon>Kickxellomycotina</taxon>
        <taxon>Harpellomycetes</taxon>
        <taxon>Harpellales</taxon>
        <taxon>Legeriomycetaceae</taxon>
        <taxon>Smittium</taxon>
    </lineage>
</organism>
<proteinExistence type="predicted"/>
<protein>
    <submittedName>
        <fullName evidence="1">Uncharacterized protein</fullName>
    </submittedName>
</protein>
<dbReference type="AlphaFoldDB" id="A0A2T9ZB79"/>